<evidence type="ECO:0000313" key="10">
    <source>
        <dbReference type="EMBL" id="TDK68321.1"/>
    </source>
</evidence>
<evidence type="ECO:0000256" key="1">
    <source>
        <dbReference type="ARBA" id="ARBA00002591"/>
    </source>
</evidence>
<keyword evidence="10" id="KW-0969">Cilium</keyword>
<dbReference type="Proteomes" id="UP000294829">
    <property type="component" value="Unassembled WGS sequence"/>
</dbReference>
<dbReference type="GO" id="GO:0071973">
    <property type="term" value="P:bacterial-type flagellum-dependent cell motility"/>
    <property type="evidence" value="ECO:0007669"/>
    <property type="project" value="InterPro"/>
</dbReference>
<keyword evidence="10" id="KW-0966">Cell projection</keyword>
<evidence type="ECO:0000256" key="6">
    <source>
        <dbReference type="ARBA" id="ARBA00023136"/>
    </source>
</evidence>
<sequence>MDRQINTQWLAPFQPATKRLLGSVCLIASVLLAGCSITPKPIIDQPITMRPLPEAPREKGNPGAIFQTAAYHPLFEDVRARAVGDSIIITISENTNSSNTSANATSKSASTSFSAPSFLGATASKIAGVNIATKTANSVSEKGADAFGNTFNGTIAVTIIEVLPNGNFRVSGEKKLAFDRDTEYVRFSGVVSPATIAQGNTVPSTQVADAKFEYRTNAHIDASEFMSIMDRFFLSILPM</sequence>
<keyword evidence="11" id="KW-1185">Reference proteome</keyword>
<organism evidence="10 11">
    <name type="scientific">Sapientia aquatica</name>
    <dbReference type="NCBI Taxonomy" id="1549640"/>
    <lineage>
        <taxon>Bacteria</taxon>
        <taxon>Pseudomonadati</taxon>
        <taxon>Pseudomonadota</taxon>
        <taxon>Betaproteobacteria</taxon>
        <taxon>Burkholderiales</taxon>
        <taxon>Oxalobacteraceae</taxon>
        <taxon>Sapientia</taxon>
    </lineage>
</organism>
<dbReference type="GO" id="GO:0009279">
    <property type="term" value="C:cell outer membrane"/>
    <property type="evidence" value="ECO:0007669"/>
    <property type="project" value="UniProtKB-SubCell"/>
</dbReference>
<name>A0A4R5W5D4_9BURK</name>
<dbReference type="PANTHER" id="PTHR34933">
    <property type="entry name" value="FLAGELLAR L-RING PROTEIN"/>
    <property type="match status" value="1"/>
</dbReference>
<dbReference type="HAMAP" id="MF_00415">
    <property type="entry name" value="FlgH"/>
    <property type="match status" value="1"/>
</dbReference>
<gene>
    <name evidence="9" type="primary">flgH</name>
    <name evidence="10" type="ORF">E2I14_01920</name>
</gene>
<keyword evidence="6 9" id="KW-0472">Membrane</keyword>
<proteinExistence type="inferred from homology"/>
<dbReference type="OrthoDB" id="9789463at2"/>
<dbReference type="PROSITE" id="PS51257">
    <property type="entry name" value="PROKAR_LIPOPROTEIN"/>
    <property type="match status" value="1"/>
</dbReference>
<dbReference type="EMBL" id="SMYL01000001">
    <property type="protein sequence ID" value="TDK68321.1"/>
    <property type="molecule type" value="Genomic_DNA"/>
</dbReference>
<keyword evidence="9" id="KW-0449">Lipoprotein</keyword>
<accession>A0A4R5W5D4</accession>
<evidence type="ECO:0000256" key="4">
    <source>
        <dbReference type="ARBA" id="ARBA00011439"/>
    </source>
</evidence>
<evidence type="ECO:0000256" key="9">
    <source>
        <dbReference type="HAMAP-Rule" id="MF_00415"/>
    </source>
</evidence>
<reference evidence="10 11" key="1">
    <citation type="submission" date="2019-03" db="EMBL/GenBank/DDBJ databases">
        <title>Sapientia aquatica gen. nov., sp. nov., isolated from a crater lake.</title>
        <authorList>
            <person name="Felfoldi T."/>
            <person name="Szabo A."/>
            <person name="Toth E."/>
            <person name="Schumann P."/>
            <person name="Keki Z."/>
            <person name="Marialigeti K."/>
            <person name="Mathe I."/>
        </authorList>
    </citation>
    <scope>NUCLEOTIDE SEQUENCE [LARGE SCALE GENOMIC DNA]</scope>
    <source>
        <strain evidence="10 11">SA-152</strain>
    </source>
</reference>
<dbReference type="RefSeq" id="WP_133324875.1">
    <property type="nucleotide sequence ID" value="NZ_SMYL01000001.1"/>
</dbReference>
<keyword evidence="7 9" id="KW-0975">Bacterial flagellum</keyword>
<comment type="caution">
    <text evidence="10">The sequence shown here is derived from an EMBL/GenBank/DDBJ whole genome shotgun (WGS) entry which is preliminary data.</text>
</comment>
<dbReference type="Pfam" id="PF02107">
    <property type="entry name" value="FlgH"/>
    <property type="match status" value="1"/>
</dbReference>
<evidence type="ECO:0000256" key="8">
    <source>
        <dbReference type="ARBA" id="ARBA00023237"/>
    </source>
</evidence>
<dbReference type="GO" id="GO:0009427">
    <property type="term" value="C:bacterial-type flagellum basal body, distal rod, L ring"/>
    <property type="evidence" value="ECO:0007669"/>
    <property type="project" value="InterPro"/>
</dbReference>
<evidence type="ECO:0000256" key="2">
    <source>
        <dbReference type="ARBA" id="ARBA00004370"/>
    </source>
</evidence>
<keyword evidence="10" id="KW-0282">Flagellum</keyword>
<evidence type="ECO:0000256" key="7">
    <source>
        <dbReference type="ARBA" id="ARBA00023143"/>
    </source>
</evidence>
<dbReference type="GO" id="GO:0003774">
    <property type="term" value="F:cytoskeletal motor activity"/>
    <property type="evidence" value="ECO:0007669"/>
    <property type="project" value="InterPro"/>
</dbReference>
<comment type="subcellular location">
    <subcellularLocation>
        <location evidence="9">Cell outer membrane</location>
        <topology evidence="9">Lipid-anchor</topology>
    </subcellularLocation>
    <subcellularLocation>
        <location evidence="9">Bacterial flagellum basal body</location>
    </subcellularLocation>
    <subcellularLocation>
        <location evidence="2">Membrane</location>
    </subcellularLocation>
</comment>
<protein>
    <recommendedName>
        <fullName evidence="9">Flagellar L-ring protein</fullName>
    </recommendedName>
    <alternativeName>
        <fullName evidence="9">Basal body L-ring protein</fullName>
    </alternativeName>
</protein>
<evidence type="ECO:0000313" key="11">
    <source>
        <dbReference type="Proteomes" id="UP000294829"/>
    </source>
</evidence>
<dbReference type="PANTHER" id="PTHR34933:SF3">
    <property type="entry name" value="FLAGELLAR L-RING PROTEIN"/>
    <property type="match status" value="1"/>
</dbReference>
<dbReference type="AlphaFoldDB" id="A0A4R5W5D4"/>
<dbReference type="PRINTS" id="PR01008">
    <property type="entry name" value="FLGLRINGFLGH"/>
</dbReference>
<comment type="subunit">
    <text evidence="4 9">The basal body constitutes a major portion of the flagellar organelle and consists of four rings (L,P,S, and M) mounted on a central rod.</text>
</comment>
<dbReference type="InterPro" id="IPR000527">
    <property type="entry name" value="Flag_Lring"/>
</dbReference>
<comment type="similarity">
    <text evidence="3 9">Belongs to the FlgH family.</text>
</comment>
<evidence type="ECO:0000256" key="5">
    <source>
        <dbReference type="ARBA" id="ARBA00022729"/>
    </source>
</evidence>
<keyword evidence="8 9" id="KW-0998">Cell outer membrane</keyword>
<keyword evidence="5 9" id="KW-0732">Signal</keyword>
<comment type="function">
    <text evidence="1 9">Assembles around the rod to form the L-ring and probably protects the motor/basal body from shearing forces during rotation.</text>
</comment>
<evidence type="ECO:0000256" key="3">
    <source>
        <dbReference type="ARBA" id="ARBA00006929"/>
    </source>
</evidence>